<dbReference type="Proteomes" id="UP000664073">
    <property type="component" value="Unassembled WGS sequence"/>
</dbReference>
<keyword evidence="1" id="KW-1133">Transmembrane helix</keyword>
<evidence type="ECO:0000313" key="3">
    <source>
        <dbReference type="EMBL" id="MBO1326554.1"/>
    </source>
</evidence>
<dbReference type="InterPro" id="IPR002656">
    <property type="entry name" value="Acyl_transf_3_dom"/>
</dbReference>
<dbReference type="AlphaFoldDB" id="A0A939HRG9"/>
<dbReference type="GO" id="GO:0016747">
    <property type="term" value="F:acyltransferase activity, transferring groups other than amino-acyl groups"/>
    <property type="evidence" value="ECO:0007669"/>
    <property type="project" value="InterPro"/>
</dbReference>
<dbReference type="EMBL" id="JAFVMH010000012">
    <property type="protein sequence ID" value="MBO1326554.1"/>
    <property type="molecule type" value="Genomic_DNA"/>
</dbReference>
<keyword evidence="3" id="KW-0012">Acyltransferase</keyword>
<feature type="transmembrane region" description="Helical" evidence="1">
    <location>
        <begin position="104"/>
        <end position="123"/>
    </location>
</feature>
<dbReference type="PANTHER" id="PTHR23028:SF134">
    <property type="entry name" value="PUTATIVE (AFU_ORTHOLOGUE AFUA_4G08520)-RELATED"/>
    <property type="match status" value="1"/>
</dbReference>
<feature type="transmembrane region" description="Helical" evidence="1">
    <location>
        <begin position="196"/>
        <end position="225"/>
    </location>
</feature>
<keyword evidence="1" id="KW-0472">Membrane</keyword>
<protein>
    <submittedName>
        <fullName evidence="3">Acyltransferase</fullName>
    </submittedName>
</protein>
<proteinExistence type="predicted"/>
<gene>
    <name evidence="3" type="ORF">J2D77_15500</name>
</gene>
<sequence length="401" mass="44656">MQDPPAPSPASMPTPKRDTVLDGLRGVAALVVTFSHFVCAFLPAWLPIYAANPSWIADTPFALLFNGSFPVAIFFVLSGFVIALTSSKLAYPMLLNCGIRYFRLALPACASTIYAWILLKLFASELESARAIIGSPWLAASYGLDLPPFMTAVRDGLVDVFHTGDSAFNNVLWTMKKEFLGSCMIYALYSRPAFRYRLYCLVLGLIATLCVQRFSYTAFFAGALIYETRMRGNHSQYVHACLFLFSLLLGMFTTPFLEHHPALSILNHVPTLVAGDDTMSVWVTLGAIALVYAARHLHFVRKLLMARPAQFLGRISFGLYLTHVPLLYTLFAGMAVSTFLPWSARLVVLFLVYVPVILTMGYIFTRVVDEPSLGALHRLRKWIWPARWLPHQSSPATPPAE</sequence>
<evidence type="ECO:0000259" key="2">
    <source>
        <dbReference type="Pfam" id="PF01757"/>
    </source>
</evidence>
<evidence type="ECO:0000256" key="1">
    <source>
        <dbReference type="SAM" id="Phobius"/>
    </source>
</evidence>
<feature type="transmembrane region" description="Helical" evidence="1">
    <location>
        <begin position="237"/>
        <end position="257"/>
    </location>
</feature>
<dbReference type="InterPro" id="IPR050879">
    <property type="entry name" value="Acyltransferase_3"/>
</dbReference>
<feature type="transmembrane region" description="Helical" evidence="1">
    <location>
        <begin position="26"/>
        <end position="49"/>
    </location>
</feature>
<feature type="transmembrane region" description="Helical" evidence="1">
    <location>
        <begin position="279"/>
        <end position="297"/>
    </location>
</feature>
<comment type="caution">
    <text evidence="3">The sequence shown here is derived from an EMBL/GenBank/DDBJ whole genome shotgun (WGS) entry which is preliminary data.</text>
</comment>
<keyword evidence="1" id="KW-0812">Transmembrane</keyword>
<name>A0A939HRG9_9PROT</name>
<feature type="domain" description="Acyltransferase 3" evidence="2">
    <location>
        <begin position="21"/>
        <end position="358"/>
    </location>
</feature>
<keyword evidence="3" id="KW-0808">Transferase</keyword>
<feature type="transmembrane region" description="Helical" evidence="1">
    <location>
        <begin position="317"/>
        <end position="340"/>
    </location>
</feature>
<evidence type="ECO:0000313" key="4">
    <source>
        <dbReference type="Proteomes" id="UP000664073"/>
    </source>
</evidence>
<dbReference type="RefSeq" id="WP_207847321.1">
    <property type="nucleotide sequence ID" value="NZ_JAFVMH010000012.1"/>
</dbReference>
<reference evidence="3" key="1">
    <citation type="submission" date="2021-03" db="EMBL/GenBank/DDBJ databases">
        <title>The complete genome sequence of Acetobacter sp. TBRC 12339.</title>
        <authorList>
            <person name="Charoenyingcharoen P."/>
            <person name="Yukphan P."/>
        </authorList>
    </citation>
    <scope>NUCLEOTIDE SEQUENCE</scope>
    <source>
        <strain evidence="3">TBRC 12339</strain>
    </source>
</reference>
<accession>A0A939HRG9</accession>
<feature type="transmembrane region" description="Helical" evidence="1">
    <location>
        <begin position="61"/>
        <end position="84"/>
    </location>
</feature>
<feature type="transmembrane region" description="Helical" evidence="1">
    <location>
        <begin position="346"/>
        <end position="364"/>
    </location>
</feature>
<keyword evidence="4" id="KW-1185">Reference proteome</keyword>
<dbReference type="Pfam" id="PF01757">
    <property type="entry name" value="Acyl_transf_3"/>
    <property type="match status" value="1"/>
</dbReference>
<dbReference type="PANTHER" id="PTHR23028">
    <property type="entry name" value="ACETYLTRANSFERASE"/>
    <property type="match status" value="1"/>
</dbReference>
<organism evidence="3 4">
    <name type="scientific">Acetobacter garciniae</name>
    <dbReference type="NCBI Taxonomy" id="2817435"/>
    <lineage>
        <taxon>Bacteria</taxon>
        <taxon>Pseudomonadati</taxon>
        <taxon>Pseudomonadota</taxon>
        <taxon>Alphaproteobacteria</taxon>
        <taxon>Acetobacterales</taxon>
        <taxon>Acetobacteraceae</taxon>
        <taxon>Acetobacter</taxon>
    </lineage>
</organism>